<dbReference type="InterPro" id="IPR036388">
    <property type="entry name" value="WH-like_DNA-bd_sf"/>
</dbReference>
<accession>A0A9X4KUU5</accession>
<protein>
    <recommendedName>
        <fullName evidence="1">HTH asnC-type domain-containing protein</fullName>
    </recommendedName>
</protein>
<dbReference type="EMBL" id="JAPDIA010000007">
    <property type="protein sequence ID" value="MDG0811322.1"/>
    <property type="molecule type" value="Genomic_DNA"/>
</dbReference>
<dbReference type="InterPro" id="IPR000485">
    <property type="entry name" value="AsnC-type_HTH_dom"/>
</dbReference>
<sequence length="58" mass="6470">MANQAIDDIDLRILNALLHNALLSNKEMGETVAALNKLLEDVLKYGNYKLSISIEKVK</sequence>
<dbReference type="RefSeq" id="WP_277533862.1">
    <property type="nucleotide sequence ID" value="NZ_JAPDIA010000007.1"/>
</dbReference>
<dbReference type="Gene3D" id="1.10.10.10">
    <property type="entry name" value="Winged helix-like DNA-binding domain superfamily/Winged helix DNA-binding domain"/>
    <property type="match status" value="1"/>
</dbReference>
<dbReference type="GO" id="GO:0043565">
    <property type="term" value="F:sequence-specific DNA binding"/>
    <property type="evidence" value="ECO:0007669"/>
    <property type="project" value="InterPro"/>
</dbReference>
<comment type="caution">
    <text evidence="2">The sequence shown here is derived from an EMBL/GenBank/DDBJ whole genome shotgun (WGS) entry which is preliminary data.</text>
</comment>
<dbReference type="AlphaFoldDB" id="A0A9X4KUU5"/>
<gene>
    <name evidence="2" type="ORF">OMP40_19580</name>
</gene>
<keyword evidence="3" id="KW-1185">Reference proteome</keyword>
<feature type="domain" description="HTH asnC-type" evidence="1">
    <location>
        <begin position="6"/>
        <end position="32"/>
    </location>
</feature>
<name>A0A9X4KUU5_9BACL</name>
<reference evidence="2" key="1">
    <citation type="submission" date="2022-10" db="EMBL/GenBank/DDBJ databases">
        <title>Comparative genomic analysis of Cohnella hashimotonis sp. nov., isolated from the International Space Station.</title>
        <authorList>
            <person name="Simpson A."/>
            <person name="Venkateswaran K."/>
        </authorList>
    </citation>
    <scope>NUCLEOTIDE SEQUENCE</scope>
    <source>
        <strain evidence="2">DSM 28161</strain>
    </source>
</reference>
<dbReference type="Proteomes" id="UP001153404">
    <property type="component" value="Unassembled WGS sequence"/>
</dbReference>
<evidence type="ECO:0000313" key="2">
    <source>
        <dbReference type="EMBL" id="MDG0811322.1"/>
    </source>
</evidence>
<proteinExistence type="predicted"/>
<dbReference type="Pfam" id="PF13404">
    <property type="entry name" value="HTH_AsnC-type"/>
    <property type="match status" value="1"/>
</dbReference>
<evidence type="ECO:0000313" key="3">
    <source>
        <dbReference type="Proteomes" id="UP001153404"/>
    </source>
</evidence>
<organism evidence="2 3">
    <name type="scientific">Cohnella rhizosphaerae</name>
    <dbReference type="NCBI Taxonomy" id="1457232"/>
    <lineage>
        <taxon>Bacteria</taxon>
        <taxon>Bacillati</taxon>
        <taxon>Bacillota</taxon>
        <taxon>Bacilli</taxon>
        <taxon>Bacillales</taxon>
        <taxon>Paenibacillaceae</taxon>
        <taxon>Cohnella</taxon>
    </lineage>
</organism>
<evidence type="ECO:0000259" key="1">
    <source>
        <dbReference type="Pfam" id="PF13404"/>
    </source>
</evidence>